<accession>A0A8H7YKP3</accession>
<name>A0A8H7YKP3_AJECA</name>
<dbReference type="EMBL" id="JAEVHI010000005">
    <property type="protein sequence ID" value="KAG5291223.1"/>
    <property type="molecule type" value="Genomic_DNA"/>
</dbReference>
<dbReference type="OrthoDB" id="5379619at2759"/>
<proteinExistence type="predicted"/>
<dbReference type="AlphaFoldDB" id="A0A8H7YKP3"/>
<dbReference type="VEuPathDB" id="FungiDB:I7I52_08484"/>
<sequence length="89" mass="10385">MQTYEPTTCTASLLIRHINWSSWVSRVETRGQVFGELAGAPLGLTLAQVSKFQRDQCYQILPTYSQKYTLTYDLFQCSIKLHFWIDNFE</sequence>
<reference evidence="1 2" key="1">
    <citation type="submission" date="2021-01" db="EMBL/GenBank/DDBJ databases">
        <title>Chromosome-level genome assembly of a human fungal pathogen reveals clustering of transcriptionally co-regulated genes.</title>
        <authorList>
            <person name="Voorhies M."/>
            <person name="Cohen S."/>
            <person name="Shea T.P."/>
            <person name="Petrus S."/>
            <person name="Munoz J.F."/>
            <person name="Poplawski S."/>
            <person name="Goldman W.E."/>
            <person name="Michael T."/>
            <person name="Cuomo C.A."/>
            <person name="Sil A."/>
            <person name="Beyhan S."/>
        </authorList>
    </citation>
    <scope>NUCLEOTIDE SEQUENCE [LARGE SCALE GENOMIC DNA]</scope>
    <source>
        <strain evidence="1 2">G184AR</strain>
    </source>
</reference>
<organism evidence="1 2">
    <name type="scientific">Ajellomyces capsulatus</name>
    <name type="common">Darling's disease fungus</name>
    <name type="synonym">Histoplasma capsulatum</name>
    <dbReference type="NCBI Taxonomy" id="5037"/>
    <lineage>
        <taxon>Eukaryota</taxon>
        <taxon>Fungi</taxon>
        <taxon>Dikarya</taxon>
        <taxon>Ascomycota</taxon>
        <taxon>Pezizomycotina</taxon>
        <taxon>Eurotiomycetes</taxon>
        <taxon>Eurotiomycetidae</taxon>
        <taxon>Onygenales</taxon>
        <taxon>Ajellomycetaceae</taxon>
        <taxon>Histoplasma</taxon>
    </lineage>
</organism>
<evidence type="ECO:0000313" key="2">
    <source>
        <dbReference type="Proteomes" id="UP000670092"/>
    </source>
</evidence>
<evidence type="ECO:0000313" key="1">
    <source>
        <dbReference type="EMBL" id="KAG5291223.1"/>
    </source>
</evidence>
<protein>
    <submittedName>
        <fullName evidence="1">Uncharacterized protein</fullName>
    </submittedName>
</protein>
<dbReference type="Proteomes" id="UP000670092">
    <property type="component" value="Unassembled WGS sequence"/>
</dbReference>
<comment type="caution">
    <text evidence="1">The sequence shown here is derived from an EMBL/GenBank/DDBJ whole genome shotgun (WGS) entry which is preliminary data.</text>
</comment>
<gene>
    <name evidence="1" type="ORF">I7I52_08484</name>
</gene>